<keyword evidence="2" id="KW-0012">Acyltransferase</keyword>
<dbReference type="InterPro" id="IPR016181">
    <property type="entry name" value="Acyl_CoA_acyltransferase"/>
</dbReference>
<dbReference type="GO" id="GO:0120518">
    <property type="term" value="F:protein N-terminal-methionine acetyltransferase activity"/>
    <property type="evidence" value="ECO:0007669"/>
    <property type="project" value="UniProtKB-EC"/>
</dbReference>
<dbReference type="AlphaFoldDB" id="A0AA36DHU0"/>
<accession>A0AA36DHU0</accession>
<evidence type="ECO:0000256" key="7">
    <source>
        <dbReference type="ARBA" id="ARBA00041220"/>
    </source>
</evidence>
<evidence type="ECO:0000313" key="19">
    <source>
        <dbReference type="Proteomes" id="UP001177023"/>
    </source>
</evidence>
<evidence type="ECO:0000256" key="13">
    <source>
        <dbReference type="ARBA" id="ARBA00047385"/>
    </source>
</evidence>
<dbReference type="Proteomes" id="UP001177023">
    <property type="component" value="Unassembled WGS sequence"/>
</dbReference>
<comment type="subunit">
    <text evidence="4">Component of the N-terminal acetyltransferase B (NatB) complex which is composed of NAA20 and NAA25.</text>
</comment>
<evidence type="ECO:0000256" key="11">
    <source>
        <dbReference type="ARBA" id="ARBA00042743"/>
    </source>
</evidence>
<name>A0AA36DHU0_9BILA</name>
<evidence type="ECO:0000259" key="17">
    <source>
        <dbReference type="PROSITE" id="PS51186"/>
    </source>
</evidence>
<dbReference type="PROSITE" id="PS51186">
    <property type="entry name" value="GNAT"/>
    <property type="match status" value="1"/>
</dbReference>
<evidence type="ECO:0000313" key="18">
    <source>
        <dbReference type="EMBL" id="CAJ0586606.1"/>
    </source>
</evidence>
<evidence type="ECO:0000256" key="14">
    <source>
        <dbReference type="ARBA" id="ARBA00047402"/>
    </source>
</evidence>
<evidence type="ECO:0000256" key="3">
    <source>
        <dbReference type="ARBA" id="ARBA00025786"/>
    </source>
</evidence>
<proteinExistence type="inferred from homology"/>
<dbReference type="PANTHER" id="PTHR45910">
    <property type="entry name" value="N-ALPHA-ACETYLTRANSFERASE 20"/>
    <property type="match status" value="1"/>
</dbReference>
<dbReference type="EC" id="2.3.1.254" evidence="5"/>
<comment type="catalytic activity">
    <reaction evidence="14">
        <text>N-terminal L-methionyl-L-asparaginyl-[protein] + acetyl-CoA = N-terminal N(alpha)-acetyl-L-methionyl-L-asparaginyl-[protein] + CoA + H(+)</text>
        <dbReference type="Rhea" id="RHEA:50484"/>
        <dbReference type="Rhea" id="RHEA-COMP:12694"/>
        <dbReference type="Rhea" id="RHEA-COMP:12695"/>
        <dbReference type="ChEBI" id="CHEBI:15378"/>
        <dbReference type="ChEBI" id="CHEBI:57287"/>
        <dbReference type="ChEBI" id="CHEBI:57288"/>
        <dbReference type="ChEBI" id="CHEBI:133356"/>
        <dbReference type="ChEBI" id="CHEBI:133358"/>
        <dbReference type="EC" id="2.3.1.254"/>
    </reaction>
</comment>
<evidence type="ECO:0000256" key="2">
    <source>
        <dbReference type="ARBA" id="ARBA00023315"/>
    </source>
</evidence>
<dbReference type="Pfam" id="PF00583">
    <property type="entry name" value="Acetyltransf_1"/>
    <property type="match status" value="1"/>
</dbReference>
<keyword evidence="1" id="KW-0808">Transferase</keyword>
<protein>
    <recommendedName>
        <fullName evidence="6">N-alpha-acetyltransferase 20</fullName>
        <ecNumber evidence="5">2.3.1.254</ecNumber>
    </recommendedName>
    <alternativeName>
        <fullName evidence="10">Methionine N-acetyltransferase</fullName>
    </alternativeName>
    <alternativeName>
        <fullName evidence="7">N-acetyltransferase 5</fullName>
    </alternativeName>
    <alternativeName>
        <fullName evidence="11">N-terminal acetyltransferase B complex catalytic subunit NAA20</fullName>
    </alternativeName>
    <alternativeName>
        <fullName evidence="9">N-terminal acetyltransferase B complex catalytic subunit NAT5</fullName>
    </alternativeName>
    <alternativeName>
        <fullName evidence="8">NatB catalytic subunit</fullName>
    </alternativeName>
</protein>
<dbReference type="SUPFAM" id="SSF55729">
    <property type="entry name" value="Acyl-CoA N-acyltransferases (Nat)"/>
    <property type="match status" value="1"/>
</dbReference>
<dbReference type="Gene3D" id="3.40.630.30">
    <property type="match status" value="1"/>
</dbReference>
<gene>
    <name evidence="18" type="ORF">MSPICULIGERA_LOCUS24603</name>
</gene>
<comment type="function">
    <text evidence="12">Catalytic subunit of the NatB complex which catalyzes acetylation of the N-terminal methionine residues of peptides beginning with Met-Asp, Met-Glu, Met-Asn and Met-Gln. Proteins with cell cycle functions are overrepresented in the pool of NatB substrates. Required for maintaining the structure and function of actomyosin fibers and for proper cellular migration.</text>
</comment>
<evidence type="ECO:0000256" key="15">
    <source>
        <dbReference type="ARBA" id="ARBA00048177"/>
    </source>
</evidence>
<evidence type="ECO:0000256" key="9">
    <source>
        <dbReference type="ARBA" id="ARBA00042702"/>
    </source>
</evidence>
<reference evidence="18" key="1">
    <citation type="submission" date="2023-06" db="EMBL/GenBank/DDBJ databases">
        <authorList>
            <person name="Delattre M."/>
        </authorList>
    </citation>
    <scope>NUCLEOTIDE SEQUENCE</scope>
    <source>
        <strain evidence="18">AF72</strain>
    </source>
</reference>
<organism evidence="18 19">
    <name type="scientific">Mesorhabditis spiculigera</name>
    <dbReference type="NCBI Taxonomy" id="96644"/>
    <lineage>
        <taxon>Eukaryota</taxon>
        <taxon>Metazoa</taxon>
        <taxon>Ecdysozoa</taxon>
        <taxon>Nematoda</taxon>
        <taxon>Chromadorea</taxon>
        <taxon>Rhabditida</taxon>
        <taxon>Rhabditina</taxon>
        <taxon>Rhabditomorpha</taxon>
        <taxon>Rhabditoidea</taxon>
        <taxon>Rhabditidae</taxon>
        <taxon>Mesorhabditinae</taxon>
        <taxon>Mesorhabditis</taxon>
    </lineage>
</organism>
<evidence type="ECO:0000256" key="4">
    <source>
        <dbReference type="ARBA" id="ARBA00038748"/>
    </source>
</evidence>
<evidence type="ECO:0000256" key="5">
    <source>
        <dbReference type="ARBA" id="ARBA00039120"/>
    </source>
</evidence>
<comment type="caution">
    <text evidence="18">The sequence shown here is derived from an EMBL/GenBank/DDBJ whole genome shotgun (WGS) entry which is preliminary data.</text>
</comment>
<dbReference type="EMBL" id="CATQJA010002709">
    <property type="protein sequence ID" value="CAJ0586606.1"/>
    <property type="molecule type" value="Genomic_DNA"/>
</dbReference>
<comment type="similarity">
    <text evidence="3">Belongs to the acetyltransferase family. ARD1 subfamily.</text>
</comment>
<dbReference type="GO" id="GO:0031416">
    <property type="term" value="C:NatB complex"/>
    <property type="evidence" value="ECO:0007669"/>
    <property type="project" value="TreeGrafter"/>
</dbReference>
<dbReference type="CDD" id="cd04301">
    <property type="entry name" value="NAT_SF"/>
    <property type="match status" value="1"/>
</dbReference>
<evidence type="ECO:0000256" key="16">
    <source>
        <dbReference type="ARBA" id="ARBA00048890"/>
    </source>
</evidence>
<evidence type="ECO:0000256" key="10">
    <source>
        <dbReference type="ARBA" id="ARBA00042723"/>
    </source>
</evidence>
<evidence type="ECO:0000256" key="6">
    <source>
        <dbReference type="ARBA" id="ARBA00039529"/>
    </source>
</evidence>
<feature type="non-terminal residue" evidence="18">
    <location>
        <position position="175"/>
    </location>
</feature>
<comment type="catalytic activity">
    <reaction evidence="16">
        <text>N-terminal L-methionyl-L-glutamyl-[protein] + acetyl-CoA = N-terminal N(alpha)-acetyl-L-methionyl-L-glutamyl-[protein] + CoA + H(+)</text>
        <dbReference type="Rhea" id="RHEA:50488"/>
        <dbReference type="Rhea" id="RHEA-COMP:12696"/>
        <dbReference type="Rhea" id="RHEA-COMP:12697"/>
        <dbReference type="ChEBI" id="CHEBI:15378"/>
        <dbReference type="ChEBI" id="CHEBI:57287"/>
        <dbReference type="ChEBI" id="CHEBI:57288"/>
        <dbReference type="ChEBI" id="CHEBI:133359"/>
        <dbReference type="ChEBI" id="CHEBI:133360"/>
        <dbReference type="EC" id="2.3.1.254"/>
    </reaction>
</comment>
<feature type="domain" description="N-acetyltransferase" evidence="17">
    <location>
        <begin position="3"/>
        <end position="153"/>
    </location>
</feature>
<dbReference type="InterPro" id="IPR051646">
    <property type="entry name" value="NatB_acetyltransferase_subunit"/>
</dbReference>
<sequence>MSVIYRQFKPIDIHGFTKINSDPMVEAYNIGFYFQYWSRWKEYFLVATTLNGEIAAFIMGKDEGLETDHHGHVTAITVRHDYRKRGIARQLMQYFEETSIEKGCYFVDLFVRKSNTAAIRLYEKLGYVVYREIKNYYSGKNPENAYEMRKALPRDADKKSVVPIAGIVDVSSLNE</sequence>
<dbReference type="PANTHER" id="PTHR45910:SF1">
    <property type="entry name" value="N-ALPHA-ACETYLTRANSFERASE 20"/>
    <property type="match status" value="1"/>
</dbReference>
<comment type="catalytic activity">
    <reaction evidence="15">
        <text>N-terminal L-methionyl-L-glutaminyl-[protein] + acetyl-CoA = N-terminal N(alpha)-acetyl-L-methionyl-L-glutaminyl-[protein] + CoA + H(+)</text>
        <dbReference type="Rhea" id="RHEA:50492"/>
        <dbReference type="Rhea" id="RHEA-COMP:12698"/>
        <dbReference type="Rhea" id="RHEA-COMP:12699"/>
        <dbReference type="ChEBI" id="CHEBI:15378"/>
        <dbReference type="ChEBI" id="CHEBI:57287"/>
        <dbReference type="ChEBI" id="CHEBI:57288"/>
        <dbReference type="ChEBI" id="CHEBI:133361"/>
        <dbReference type="ChEBI" id="CHEBI:133362"/>
        <dbReference type="EC" id="2.3.1.254"/>
    </reaction>
</comment>
<comment type="catalytic activity">
    <reaction evidence="13">
        <text>N-terminal L-methionyl-L-aspartyl-[protein] + acetyl-CoA = N-terminal N(alpha)-acetyl-L-methionyl-L-aspartyl-[protein] + CoA + H(+)</text>
        <dbReference type="Rhea" id="RHEA:50480"/>
        <dbReference type="Rhea" id="RHEA-COMP:12692"/>
        <dbReference type="Rhea" id="RHEA-COMP:12693"/>
        <dbReference type="ChEBI" id="CHEBI:15378"/>
        <dbReference type="ChEBI" id="CHEBI:57287"/>
        <dbReference type="ChEBI" id="CHEBI:57288"/>
        <dbReference type="ChEBI" id="CHEBI:133045"/>
        <dbReference type="ChEBI" id="CHEBI:133063"/>
        <dbReference type="EC" id="2.3.1.254"/>
    </reaction>
</comment>
<evidence type="ECO:0000256" key="8">
    <source>
        <dbReference type="ARBA" id="ARBA00042295"/>
    </source>
</evidence>
<dbReference type="InterPro" id="IPR000182">
    <property type="entry name" value="GNAT_dom"/>
</dbReference>
<evidence type="ECO:0000256" key="1">
    <source>
        <dbReference type="ARBA" id="ARBA00022679"/>
    </source>
</evidence>
<keyword evidence="19" id="KW-1185">Reference proteome</keyword>
<evidence type="ECO:0000256" key="12">
    <source>
        <dbReference type="ARBA" id="ARBA00046112"/>
    </source>
</evidence>